<dbReference type="Proteomes" id="UP000306409">
    <property type="component" value="Chromosome"/>
</dbReference>
<comment type="function">
    <text evidence="8">Probably functions as a manganese efflux pump.</text>
</comment>
<comment type="subcellular location">
    <subcellularLocation>
        <location evidence="8">Cell membrane</location>
        <topology evidence="8">Multi-pass membrane protein</topology>
    </subcellularLocation>
</comment>
<dbReference type="OrthoDB" id="9811590at2"/>
<evidence type="ECO:0000256" key="7">
    <source>
        <dbReference type="ARBA" id="ARBA00023211"/>
    </source>
</evidence>
<feature type="transmembrane region" description="Helical" evidence="8">
    <location>
        <begin position="165"/>
        <end position="182"/>
    </location>
</feature>
<reference evidence="9 10" key="1">
    <citation type="submission" date="2020-09" db="EMBL/GenBank/DDBJ databases">
        <title>Characterization and genome sequencing of Ruminiclostridium sp. nov. MA18.</title>
        <authorList>
            <person name="Rettenmaier R."/>
            <person name="Kowollik M.-L."/>
            <person name="Liebl W."/>
            <person name="Zverlov V."/>
        </authorList>
    </citation>
    <scope>NUCLEOTIDE SEQUENCE [LARGE SCALE GENOMIC DNA]</scope>
    <source>
        <strain evidence="9 10">MA18</strain>
    </source>
</reference>
<keyword evidence="6 8" id="KW-0472">Membrane</keyword>
<dbReference type="GO" id="GO:0005886">
    <property type="term" value="C:plasma membrane"/>
    <property type="evidence" value="ECO:0007669"/>
    <property type="project" value="UniProtKB-SubCell"/>
</dbReference>
<dbReference type="InterPro" id="IPR003810">
    <property type="entry name" value="Mntp/YtaF"/>
</dbReference>
<dbReference type="Pfam" id="PF02659">
    <property type="entry name" value="Mntp"/>
    <property type="match status" value="1"/>
</dbReference>
<organism evidence="9 10">
    <name type="scientific">Ruminiclostridium herbifermentans</name>
    <dbReference type="NCBI Taxonomy" id="2488810"/>
    <lineage>
        <taxon>Bacteria</taxon>
        <taxon>Bacillati</taxon>
        <taxon>Bacillota</taxon>
        <taxon>Clostridia</taxon>
        <taxon>Eubacteriales</taxon>
        <taxon>Oscillospiraceae</taxon>
        <taxon>Ruminiclostridium</taxon>
    </lineage>
</organism>
<evidence type="ECO:0000256" key="8">
    <source>
        <dbReference type="HAMAP-Rule" id="MF_01521"/>
    </source>
</evidence>
<dbReference type="AlphaFoldDB" id="A0A4U7JK15"/>
<evidence type="ECO:0000256" key="6">
    <source>
        <dbReference type="ARBA" id="ARBA00023136"/>
    </source>
</evidence>
<keyword evidence="7 8" id="KW-0464">Manganese</keyword>
<gene>
    <name evidence="8" type="primary">mntP</name>
    <name evidence="9" type="ORF">EHE19_007030</name>
</gene>
<evidence type="ECO:0000256" key="5">
    <source>
        <dbReference type="ARBA" id="ARBA00023065"/>
    </source>
</evidence>
<evidence type="ECO:0000256" key="4">
    <source>
        <dbReference type="ARBA" id="ARBA00022989"/>
    </source>
</evidence>
<accession>A0A4U7JK15</accession>
<evidence type="ECO:0000313" key="10">
    <source>
        <dbReference type="Proteomes" id="UP000306409"/>
    </source>
</evidence>
<dbReference type="PANTHER" id="PTHR35529">
    <property type="entry name" value="MANGANESE EFFLUX PUMP MNTP-RELATED"/>
    <property type="match status" value="1"/>
</dbReference>
<dbReference type="EMBL" id="CP061336">
    <property type="protein sequence ID" value="QNU68171.1"/>
    <property type="molecule type" value="Genomic_DNA"/>
</dbReference>
<keyword evidence="2 8" id="KW-1003">Cell membrane</keyword>
<dbReference type="PANTHER" id="PTHR35529:SF1">
    <property type="entry name" value="MANGANESE EFFLUX PUMP MNTP-RELATED"/>
    <property type="match status" value="1"/>
</dbReference>
<feature type="transmembrane region" description="Helical" evidence="8">
    <location>
        <begin position="132"/>
        <end position="153"/>
    </location>
</feature>
<name>A0A4U7JK15_9FIRM</name>
<dbReference type="KEGG" id="rher:EHE19_007030"/>
<protein>
    <recommendedName>
        <fullName evidence="8">Putative manganese efflux pump MntP</fullName>
    </recommendedName>
</protein>
<sequence length="187" mass="19919">MGTLELILLAVGLSMDAAAVSISNSLCIKKISIKNILQMAVMFALFQAIMPLAGYFAASAFSDVINQFDHWIALILLSIIGGKMLYEAITSDDKLNCDLITMTLKLLVVQAIATSIDALAVGVSLSALNVNIFYSISIIGAITFIICCTAVLIAKRFGSLLGKRAGVVGGIILIAIGIKIFLEHMFF</sequence>
<feature type="transmembrane region" description="Helical" evidence="8">
    <location>
        <begin position="39"/>
        <end position="58"/>
    </location>
</feature>
<keyword evidence="5 8" id="KW-0406">Ion transport</keyword>
<evidence type="ECO:0000256" key="3">
    <source>
        <dbReference type="ARBA" id="ARBA00022692"/>
    </source>
</evidence>
<keyword evidence="3 8" id="KW-0812">Transmembrane</keyword>
<keyword evidence="1 8" id="KW-0813">Transport</keyword>
<dbReference type="InterPro" id="IPR022929">
    <property type="entry name" value="Put_MntP"/>
</dbReference>
<comment type="similarity">
    <text evidence="8">Belongs to the MntP (TC 9.B.29) family.</text>
</comment>
<proteinExistence type="inferred from homology"/>
<dbReference type="GO" id="GO:0005384">
    <property type="term" value="F:manganese ion transmembrane transporter activity"/>
    <property type="evidence" value="ECO:0007669"/>
    <property type="project" value="UniProtKB-UniRule"/>
</dbReference>
<dbReference type="HAMAP" id="MF_01521">
    <property type="entry name" value="MntP_pump"/>
    <property type="match status" value="1"/>
</dbReference>
<dbReference type="RefSeq" id="WP_137696610.1">
    <property type="nucleotide sequence ID" value="NZ_CP061336.1"/>
</dbReference>
<keyword evidence="10" id="KW-1185">Reference proteome</keyword>
<feature type="transmembrane region" description="Helical" evidence="8">
    <location>
        <begin position="70"/>
        <end position="86"/>
    </location>
</feature>
<feature type="transmembrane region" description="Helical" evidence="8">
    <location>
        <begin position="6"/>
        <end position="27"/>
    </location>
</feature>
<feature type="transmembrane region" description="Helical" evidence="8">
    <location>
        <begin position="106"/>
        <end position="126"/>
    </location>
</feature>
<evidence type="ECO:0000256" key="1">
    <source>
        <dbReference type="ARBA" id="ARBA00022448"/>
    </source>
</evidence>
<evidence type="ECO:0000256" key="2">
    <source>
        <dbReference type="ARBA" id="ARBA00022475"/>
    </source>
</evidence>
<keyword evidence="4 8" id="KW-1133">Transmembrane helix</keyword>
<evidence type="ECO:0000313" key="9">
    <source>
        <dbReference type="EMBL" id="QNU68171.1"/>
    </source>
</evidence>